<sequence>MIQLRLTSSLLNVSAAPGLGATTYGEEPTKQRSGKKDATGYLLKPSKITALRYIMVERMTGRRFSGDKGKVREAFDWRSSLFSIFISNLSMRVSRHLLWDALWIMVESQTFSSNIVADKEDRLLSHLSDTGRRKMLFWPLKRQIRDTWKGLGSECMYEAIDTRRKGREERGKAHMVVYKNTDRRNSAEAKIDGRSYIDVVKTGKDRSIQIENKDYSRDKGVDSEQRRNSNLGVSMVVVDGEMGKQSQAKSISQTEEMLDLDVKIPQEEMKWLENCVIGRLNQNIMYDQVKETVAGLNLDVMVIPLSNVRILLQFQDMEDAQSFIEHPREFMDICYSKFHFLDDSGEKTISEVWLKLKGVPLFLWHQNFFKELTNRWGKFIKVADMTVERRTMVADWILIEIHDKTVIPLVASGTWRRIKFLSKLMLTMASPTIEFQKAPESRAFPIMF</sequence>
<dbReference type="EMBL" id="AWUE01013416">
    <property type="protein sequence ID" value="OMP07087.1"/>
    <property type="molecule type" value="Genomic_DNA"/>
</dbReference>
<organism evidence="1 2">
    <name type="scientific">Corchorus olitorius</name>
    <dbReference type="NCBI Taxonomy" id="93759"/>
    <lineage>
        <taxon>Eukaryota</taxon>
        <taxon>Viridiplantae</taxon>
        <taxon>Streptophyta</taxon>
        <taxon>Embryophyta</taxon>
        <taxon>Tracheophyta</taxon>
        <taxon>Spermatophyta</taxon>
        <taxon>Magnoliopsida</taxon>
        <taxon>eudicotyledons</taxon>
        <taxon>Gunneridae</taxon>
        <taxon>Pentapetalae</taxon>
        <taxon>rosids</taxon>
        <taxon>malvids</taxon>
        <taxon>Malvales</taxon>
        <taxon>Malvaceae</taxon>
        <taxon>Grewioideae</taxon>
        <taxon>Apeibeae</taxon>
        <taxon>Corchorus</taxon>
    </lineage>
</organism>
<dbReference type="OrthoDB" id="1750508at2759"/>
<evidence type="ECO:0000313" key="2">
    <source>
        <dbReference type="Proteomes" id="UP000187203"/>
    </source>
</evidence>
<dbReference type="PANTHER" id="PTHR34427:SF5">
    <property type="entry name" value="DUF4283 DOMAIN-CONTAINING PROTEIN"/>
    <property type="match status" value="1"/>
</dbReference>
<dbReference type="AlphaFoldDB" id="A0A1R3KJ25"/>
<accession>A0A1R3KJ25</accession>
<evidence type="ECO:0000313" key="1">
    <source>
        <dbReference type="EMBL" id="OMP07087.1"/>
    </source>
</evidence>
<keyword evidence="2" id="KW-1185">Reference proteome</keyword>
<dbReference type="Proteomes" id="UP000187203">
    <property type="component" value="Unassembled WGS sequence"/>
</dbReference>
<reference evidence="2" key="1">
    <citation type="submission" date="2013-09" db="EMBL/GenBank/DDBJ databases">
        <title>Corchorus olitorius genome sequencing.</title>
        <authorList>
            <person name="Alam M."/>
            <person name="Haque M.S."/>
            <person name="Islam M.S."/>
            <person name="Emdad E.M."/>
            <person name="Islam M.M."/>
            <person name="Ahmed B."/>
            <person name="Halim A."/>
            <person name="Hossen Q.M.M."/>
            <person name="Hossain M.Z."/>
            <person name="Ahmed R."/>
            <person name="Khan M.M."/>
            <person name="Islam R."/>
            <person name="Rashid M.M."/>
            <person name="Khan S.A."/>
            <person name="Rahman M.S."/>
            <person name="Alam M."/>
            <person name="Yahiya A.S."/>
            <person name="Khan M.S."/>
            <person name="Azam M.S."/>
            <person name="Haque T."/>
            <person name="Lashkar M.Z.H."/>
            <person name="Akhand A.I."/>
            <person name="Morshed G."/>
            <person name="Roy S."/>
            <person name="Uddin K.S."/>
            <person name="Rabeya T."/>
            <person name="Hossain A.S."/>
            <person name="Chowdhury A."/>
            <person name="Snigdha A.R."/>
            <person name="Mortoza M.S."/>
            <person name="Matin S.A."/>
            <person name="Hoque S.M.E."/>
            <person name="Islam M.K."/>
            <person name="Roy D.K."/>
            <person name="Haider R."/>
            <person name="Moosa M.M."/>
            <person name="Elias S.M."/>
            <person name="Hasan A.M."/>
            <person name="Jahan S."/>
            <person name="Shafiuddin M."/>
            <person name="Mahmood N."/>
            <person name="Shommy N.S."/>
        </authorList>
    </citation>
    <scope>NUCLEOTIDE SEQUENCE [LARGE SCALE GENOMIC DNA]</scope>
    <source>
        <strain evidence="2">cv. O-4</strain>
    </source>
</reference>
<proteinExistence type="predicted"/>
<gene>
    <name evidence="1" type="ORF">COLO4_07642</name>
</gene>
<dbReference type="PANTHER" id="PTHR34427">
    <property type="entry name" value="DUF4283 DOMAIN PROTEIN"/>
    <property type="match status" value="1"/>
</dbReference>
<name>A0A1R3KJ25_9ROSI</name>
<protein>
    <submittedName>
        <fullName evidence="1">Uncharacterized protein</fullName>
    </submittedName>
</protein>
<comment type="caution">
    <text evidence="1">The sequence shown here is derived from an EMBL/GenBank/DDBJ whole genome shotgun (WGS) entry which is preliminary data.</text>
</comment>